<evidence type="ECO:0000256" key="1">
    <source>
        <dbReference type="ARBA" id="ARBA00022737"/>
    </source>
</evidence>
<feature type="repeat" description="ANK" evidence="3">
    <location>
        <begin position="304"/>
        <end position="331"/>
    </location>
</feature>
<dbReference type="AlphaFoldDB" id="A0AAD9K7F1"/>
<feature type="repeat" description="ANK" evidence="3">
    <location>
        <begin position="196"/>
        <end position="230"/>
    </location>
</feature>
<dbReference type="Gene3D" id="1.25.40.20">
    <property type="entry name" value="Ankyrin repeat-containing domain"/>
    <property type="match status" value="2"/>
</dbReference>
<sequence length="331" mass="35943">MAQVTRPKTMEGVCFLEWLGMLIKAAHSIGRDEVGDEGVDGDDGPTQPTGAVASSRSLRFSDVDPVQIYIYRSMNPLLVAIYRKDEHSLSVLLRDDSVESREANLSEALRVLVGDHVKNRGRRVGKYDDNNDVVNVLTDEDKLKFAQMLLMAGANPNTRGLCENEPLLLQAVSHGDMAMVQLLLDFVCDVDLTDERGRTCLHAAVLSPGQKAAMVGLLLACGADPNVQDATGRTALSLACSKFTGDDEDAADAFGILLIDTKANLADCQGRTALHYAIESSTNTRLLDLILSSDSTDIDAMDKACYTPLMYAIRQNKIDIIRLLIDKGGVL</sequence>
<dbReference type="PROSITE" id="PS50088">
    <property type="entry name" value="ANK_REPEAT"/>
    <property type="match status" value="2"/>
</dbReference>
<keyword evidence="1" id="KW-0677">Repeat</keyword>
<dbReference type="Proteomes" id="UP001208570">
    <property type="component" value="Unassembled WGS sequence"/>
</dbReference>
<dbReference type="EMBL" id="JAODUP010000040">
    <property type="protein sequence ID" value="KAK2166294.1"/>
    <property type="molecule type" value="Genomic_DNA"/>
</dbReference>
<evidence type="ECO:0000256" key="3">
    <source>
        <dbReference type="PROSITE-ProRule" id="PRU00023"/>
    </source>
</evidence>
<evidence type="ECO:0000256" key="4">
    <source>
        <dbReference type="SAM" id="MobiDB-lite"/>
    </source>
</evidence>
<accession>A0AAD9K7F1</accession>
<feature type="compositionally biased region" description="Polar residues" evidence="4">
    <location>
        <begin position="46"/>
        <end position="55"/>
    </location>
</feature>
<protein>
    <recommendedName>
        <fullName evidence="7">Ankyrin repeat protein</fullName>
    </recommendedName>
</protein>
<dbReference type="SMART" id="SM00248">
    <property type="entry name" value="ANK"/>
    <property type="match status" value="7"/>
</dbReference>
<keyword evidence="6" id="KW-1185">Reference proteome</keyword>
<proteinExistence type="predicted"/>
<feature type="compositionally biased region" description="Acidic residues" evidence="4">
    <location>
        <begin position="34"/>
        <end position="43"/>
    </location>
</feature>
<dbReference type="PROSITE" id="PS50297">
    <property type="entry name" value="ANK_REP_REGION"/>
    <property type="match status" value="2"/>
</dbReference>
<reference evidence="5" key="1">
    <citation type="journal article" date="2023" name="Mol. Biol. Evol.">
        <title>Third-Generation Sequencing Reveals the Adaptive Role of the Epigenome in Three Deep-Sea Polychaetes.</title>
        <authorList>
            <person name="Perez M."/>
            <person name="Aroh O."/>
            <person name="Sun Y."/>
            <person name="Lan Y."/>
            <person name="Juniper S.K."/>
            <person name="Young C.R."/>
            <person name="Angers B."/>
            <person name="Qian P.Y."/>
        </authorList>
    </citation>
    <scope>NUCLEOTIDE SEQUENCE</scope>
    <source>
        <strain evidence="5">P08H-3</strain>
    </source>
</reference>
<comment type="caution">
    <text evidence="5">The sequence shown here is derived from an EMBL/GenBank/DDBJ whole genome shotgun (WGS) entry which is preliminary data.</text>
</comment>
<evidence type="ECO:0008006" key="7">
    <source>
        <dbReference type="Google" id="ProtNLM"/>
    </source>
</evidence>
<keyword evidence="2 3" id="KW-0040">ANK repeat</keyword>
<dbReference type="SUPFAM" id="SSF48403">
    <property type="entry name" value="Ankyrin repeat"/>
    <property type="match status" value="1"/>
</dbReference>
<gene>
    <name evidence="5" type="ORF">LSH36_40g14007</name>
</gene>
<feature type="region of interest" description="Disordered" evidence="4">
    <location>
        <begin position="34"/>
        <end position="55"/>
    </location>
</feature>
<dbReference type="Pfam" id="PF12796">
    <property type="entry name" value="Ank_2"/>
    <property type="match status" value="2"/>
</dbReference>
<dbReference type="InterPro" id="IPR036770">
    <property type="entry name" value="Ankyrin_rpt-contain_sf"/>
</dbReference>
<organism evidence="5 6">
    <name type="scientific">Paralvinella palmiformis</name>
    <dbReference type="NCBI Taxonomy" id="53620"/>
    <lineage>
        <taxon>Eukaryota</taxon>
        <taxon>Metazoa</taxon>
        <taxon>Spiralia</taxon>
        <taxon>Lophotrochozoa</taxon>
        <taxon>Annelida</taxon>
        <taxon>Polychaeta</taxon>
        <taxon>Sedentaria</taxon>
        <taxon>Canalipalpata</taxon>
        <taxon>Terebellida</taxon>
        <taxon>Terebelliformia</taxon>
        <taxon>Alvinellidae</taxon>
        <taxon>Paralvinella</taxon>
    </lineage>
</organism>
<evidence type="ECO:0000313" key="5">
    <source>
        <dbReference type="EMBL" id="KAK2166294.1"/>
    </source>
</evidence>
<name>A0AAD9K7F1_9ANNE</name>
<evidence type="ECO:0000256" key="2">
    <source>
        <dbReference type="ARBA" id="ARBA00023043"/>
    </source>
</evidence>
<dbReference type="PANTHER" id="PTHR24198">
    <property type="entry name" value="ANKYRIN REPEAT AND PROTEIN KINASE DOMAIN-CONTAINING PROTEIN"/>
    <property type="match status" value="1"/>
</dbReference>
<dbReference type="PANTHER" id="PTHR24198:SF165">
    <property type="entry name" value="ANKYRIN REPEAT-CONTAINING PROTEIN-RELATED"/>
    <property type="match status" value="1"/>
</dbReference>
<dbReference type="InterPro" id="IPR002110">
    <property type="entry name" value="Ankyrin_rpt"/>
</dbReference>
<evidence type="ECO:0000313" key="6">
    <source>
        <dbReference type="Proteomes" id="UP001208570"/>
    </source>
</evidence>